<proteinExistence type="predicted"/>
<evidence type="ECO:0000313" key="2">
    <source>
        <dbReference type="Proteomes" id="UP001234216"/>
    </source>
</evidence>
<gene>
    <name evidence="1" type="ORF">QFZ22_005622</name>
</gene>
<dbReference type="AlphaFoldDB" id="A0AAW8FKQ1"/>
<reference evidence="1" key="1">
    <citation type="submission" date="2023-07" db="EMBL/GenBank/DDBJ databases">
        <title>Comparative genomics of wheat-associated soil bacteria to identify genetic determinants of phenazine resistance.</title>
        <authorList>
            <person name="Mouncey N."/>
        </authorList>
    </citation>
    <scope>NUCLEOTIDE SEQUENCE</scope>
    <source>
        <strain evidence="1">V4I22</strain>
    </source>
</reference>
<accession>A0AAW8FKQ1</accession>
<organism evidence="1 2">
    <name type="scientific">Streptomyces canus</name>
    <dbReference type="NCBI Taxonomy" id="58343"/>
    <lineage>
        <taxon>Bacteria</taxon>
        <taxon>Bacillati</taxon>
        <taxon>Actinomycetota</taxon>
        <taxon>Actinomycetes</taxon>
        <taxon>Kitasatosporales</taxon>
        <taxon>Streptomycetaceae</taxon>
        <taxon>Streptomyces</taxon>
        <taxon>Streptomyces aurantiacus group</taxon>
    </lineage>
</organism>
<evidence type="ECO:0000313" key="1">
    <source>
        <dbReference type="EMBL" id="MDQ0909637.1"/>
    </source>
</evidence>
<comment type="caution">
    <text evidence="1">The sequence shown here is derived from an EMBL/GenBank/DDBJ whole genome shotgun (WGS) entry which is preliminary data.</text>
</comment>
<dbReference type="EMBL" id="JAUSZV010000005">
    <property type="protein sequence ID" value="MDQ0909637.1"/>
    <property type="molecule type" value="Genomic_DNA"/>
</dbReference>
<sequence>MMRTSLSAGTAIRRVHLFPALVLTGAPGEVDGAVPLGATSADVGYGLGRICRSEPWHGEVRFEAVGLGCPRMCADPTQDPGVQW</sequence>
<dbReference type="RefSeq" id="WP_306979590.1">
    <property type="nucleotide sequence ID" value="NZ_JAUSZV010000005.1"/>
</dbReference>
<protein>
    <submittedName>
        <fullName evidence="1">Uncharacterized protein</fullName>
    </submittedName>
</protein>
<name>A0AAW8FKQ1_9ACTN</name>
<dbReference type="Proteomes" id="UP001234216">
    <property type="component" value="Unassembled WGS sequence"/>
</dbReference>